<feature type="transmembrane region" description="Helical" evidence="1">
    <location>
        <begin position="213"/>
        <end position="240"/>
    </location>
</feature>
<evidence type="ECO:0000313" key="3">
    <source>
        <dbReference type="Proteomes" id="UP000199021"/>
    </source>
</evidence>
<feature type="transmembrane region" description="Helical" evidence="1">
    <location>
        <begin position="128"/>
        <end position="155"/>
    </location>
</feature>
<feature type="transmembrane region" description="Helical" evidence="1">
    <location>
        <begin position="252"/>
        <end position="274"/>
    </location>
</feature>
<dbReference type="OrthoDB" id="1327677at2"/>
<accession>A0A1H9MRU4</accession>
<gene>
    <name evidence="2" type="ORF">SAMN05444359_13119</name>
</gene>
<dbReference type="EMBL" id="FOFB01000031">
    <property type="protein sequence ID" value="SER26440.1"/>
    <property type="molecule type" value="Genomic_DNA"/>
</dbReference>
<reference evidence="3" key="1">
    <citation type="submission" date="2016-10" db="EMBL/GenBank/DDBJ databases">
        <authorList>
            <person name="Varghese N."/>
            <person name="Submissions S."/>
        </authorList>
    </citation>
    <scope>NUCLEOTIDE SEQUENCE [LARGE SCALE GENOMIC DNA]</scope>
    <source>
        <strain evidence="3">DSM 24740</strain>
    </source>
</reference>
<dbReference type="RefSeq" id="WP_090172483.1">
    <property type="nucleotide sequence ID" value="NZ_FOFB01000031.1"/>
</dbReference>
<feature type="transmembrane region" description="Helical" evidence="1">
    <location>
        <begin position="355"/>
        <end position="377"/>
    </location>
</feature>
<keyword evidence="3" id="KW-1185">Reference proteome</keyword>
<feature type="transmembrane region" description="Helical" evidence="1">
    <location>
        <begin position="65"/>
        <end position="86"/>
    </location>
</feature>
<feature type="transmembrane region" description="Helical" evidence="1">
    <location>
        <begin position="12"/>
        <end position="29"/>
    </location>
</feature>
<keyword evidence="1" id="KW-1133">Transmembrane helix</keyword>
<dbReference type="AlphaFoldDB" id="A0A1H9MRU4"/>
<evidence type="ECO:0008006" key="4">
    <source>
        <dbReference type="Google" id="ProtNLM"/>
    </source>
</evidence>
<feature type="transmembrane region" description="Helical" evidence="1">
    <location>
        <begin position="294"/>
        <end position="311"/>
    </location>
</feature>
<sequence length="383" mass="42497">MIAQQEKINSWLALGPILFINFLFVWKYGSRATDRAVVAAALLVAVQVGWVLLSDSISVSDKWTGRIVIAAGLLLLVFAALAAWVIPLESLNVDRWSVISSFWEAAAEGKYPYFAESHMGNPPGPMPVYFVIAWPFYALGALDTLAAVGYLLLLFGLYRTPAKAKRLVPLLLTSVFMFWEIAVRSNIFTYSVLVMFALEYFRRRQDKAWGTNLMLQAIVIGLLLSTRSVFALAYVSYFLASLKLKEMPFGRMVAFGSVALVAFGLSFLPFVLIWPESFREMNPFLVQSSFLLPAWFIPGFFGLAAASALLIKRSEDVPLAAGWVLFLCILLYAIFHVLTSGFEEAFFGSKVDLSYFLLAVPFLYGTAGLGMLLPTAISRRSGM</sequence>
<dbReference type="STRING" id="478744.SAMN05444359_13119"/>
<dbReference type="Proteomes" id="UP000199021">
    <property type="component" value="Unassembled WGS sequence"/>
</dbReference>
<organism evidence="2 3">
    <name type="scientific">Neolewinella agarilytica</name>
    <dbReference type="NCBI Taxonomy" id="478744"/>
    <lineage>
        <taxon>Bacteria</taxon>
        <taxon>Pseudomonadati</taxon>
        <taxon>Bacteroidota</taxon>
        <taxon>Saprospiria</taxon>
        <taxon>Saprospirales</taxon>
        <taxon>Lewinellaceae</taxon>
        <taxon>Neolewinella</taxon>
    </lineage>
</organism>
<name>A0A1H9MRU4_9BACT</name>
<protein>
    <recommendedName>
        <fullName evidence="4">Dolichyl-phosphate-mannose-protein mannosyltransferase</fullName>
    </recommendedName>
</protein>
<feature type="transmembrane region" description="Helical" evidence="1">
    <location>
        <begin position="318"/>
        <end position="335"/>
    </location>
</feature>
<dbReference type="InParanoid" id="A0A1H9MRU4"/>
<proteinExistence type="predicted"/>
<feature type="transmembrane region" description="Helical" evidence="1">
    <location>
        <begin position="167"/>
        <end position="193"/>
    </location>
</feature>
<keyword evidence="1" id="KW-0812">Transmembrane</keyword>
<feature type="transmembrane region" description="Helical" evidence="1">
    <location>
        <begin position="35"/>
        <end position="53"/>
    </location>
</feature>
<keyword evidence="1" id="KW-0472">Membrane</keyword>
<evidence type="ECO:0000256" key="1">
    <source>
        <dbReference type="SAM" id="Phobius"/>
    </source>
</evidence>
<evidence type="ECO:0000313" key="2">
    <source>
        <dbReference type="EMBL" id="SER26440.1"/>
    </source>
</evidence>